<accession>A0A212K103</accession>
<name>A0A212K103_9DELT</name>
<organism evidence="2">
    <name type="scientific">uncultured delta proteobacterium</name>
    <dbReference type="NCBI Taxonomy" id="34034"/>
    <lineage>
        <taxon>Bacteria</taxon>
        <taxon>Deltaproteobacteria</taxon>
        <taxon>environmental samples</taxon>
    </lineage>
</organism>
<protein>
    <submittedName>
        <fullName evidence="2">Uncharacterized protein</fullName>
    </submittedName>
</protein>
<gene>
    <name evidence="2" type="ORF">KL86DPRO_20470</name>
</gene>
<sequence length="84" mass="8879">MRNPVPSPGSRRKPQKNRAAGMMPAALGLRYCMNLCRTSPPAGGRKAKKVEAVKKYGFTRIAIPGGGDVMHGTILTGVIAVQTS</sequence>
<evidence type="ECO:0000256" key="1">
    <source>
        <dbReference type="SAM" id="MobiDB-lite"/>
    </source>
</evidence>
<feature type="region of interest" description="Disordered" evidence="1">
    <location>
        <begin position="1"/>
        <end position="20"/>
    </location>
</feature>
<evidence type="ECO:0000313" key="2">
    <source>
        <dbReference type="EMBL" id="SBW05336.1"/>
    </source>
</evidence>
<dbReference type="EMBL" id="FLUQ01000002">
    <property type="protein sequence ID" value="SBW05336.1"/>
    <property type="molecule type" value="Genomic_DNA"/>
</dbReference>
<dbReference type="AlphaFoldDB" id="A0A212K103"/>
<proteinExistence type="predicted"/>
<reference evidence="2" key="1">
    <citation type="submission" date="2016-04" db="EMBL/GenBank/DDBJ databases">
        <authorList>
            <person name="Evans L.H."/>
            <person name="Alamgir A."/>
            <person name="Owens N."/>
            <person name="Weber N.D."/>
            <person name="Virtaneva K."/>
            <person name="Barbian K."/>
            <person name="Babar A."/>
            <person name="Rosenke K."/>
        </authorList>
    </citation>
    <scope>NUCLEOTIDE SEQUENCE</scope>
    <source>
        <strain evidence="2">86</strain>
    </source>
</reference>